<gene>
    <name evidence="1" type="ORF">tinsulaeT_34790</name>
</gene>
<keyword evidence="2" id="KW-1185">Reference proteome</keyword>
<protein>
    <submittedName>
        <fullName evidence="1">Uncharacterized protein</fullName>
    </submittedName>
</protein>
<sequence>MALVTVTVLMLYLALQSQPSTIQKSQISASAAQKSQHLAKRIASTLKQNNQISVITTTQHEIDGLTALMHRAFPQVSLDVRLSKFGASANASLQLPLPEFIRYLNIHAFVLPSEQGLAFEQITVGDLAISGPLFIKIARWLVNNLVQDGIADKALAMINAVEINEQQIVAYIALKETLDSAQSKSILLTLRDELALFGDVEKISFYYQSLSEFAQSQSHQSSIAGFIRYLFELARVRGTVTENYVASEENQAALMALVIYFGADRFEQLVGDVIIRDHQSLVLRNRMRRNVTLQDRVDLQQHFIYSIALQLFSTHGASDALGEFKEFLDTNEGGSGFSFADLQADRAGTRLAIIVTRSEQHATQAQQLLAKVTDQELLPSINGLQEGLHQQNFEQQFQHADSQHYQQAIGEIDSRLKSLPVYQLGWE</sequence>
<comment type="caution">
    <text evidence="1">The sequence shown here is derived from an EMBL/GenBank/DDBJ whole genome shotgun (WGS) entry which is preliminary data.</text>
</comment>
<reference evidence="1 2" key="1">
    <citation type="submission" date="2023-03" db="EMBL/GenBank/DDBJ databases">
        <title>Draft genome sequence of Thalassotalea insulae KCTC 62186T.</title>
        <authorList>
            <person name="Sawabe T."/>
        </authorList>
    </citation>
    <scope>NUCLEOTIDE SEQUENCE [LARGE SCALE GENOMIC DNA]</scope>
    <source>
        <strain evidence="1 2">KCTC 62186</strain>
    </source>
</reference>
<organism evidence="1 2">
    <name type="scientific">Thalassotalea insulae</name>
    <dbReference type="NCBI Taxonomy" id="2056778"/>
    <lineage>
        <taxon>Bacteria</taxon>
        <taxon>Pseudomonadati</taxon>
        <taxon>Pseudomonadota</taxon>
        <taxon>Gammaproteobacteria</taxon>
        <taxon>Alteromonadales</taxon>
        <taxon>Colwelliaceae</taxon>
        <taxon>Thalassotalea</taxon>
    </lineage>
</organism>
<dbReference type="EMBL" id="BSST01000001">
    <property type="protein sequence ID" value="GLX80139.1"/>
    <property type="molecule type" value="Genomic_DNA"/>
</dbReference>
<dbReference type="Proteomes" id="UP001157186">
    <property type="component" value="Unassembled WGS sequence"/>
</dbReference>
<dbReference type="RefSeq" id="WP_284246102.1">
    <property type="nucleotide sequence ID" value="NZ_BSST01000001.1"/>
</dbReference>
<evidence type="ECO:0000313" key="2">
    <source>
        <dbReference type="Proteomes" id="UP001157186"/>
    </source>
</evidence>
<evidence type="ECO:0000313" key="1">
    <source>
        <dbReference type="EMBL" id="GLX80139.1"/>
    </source>
</evidence>
<name>A0ABQ6GY63_9GAMM</name>
<proteinExistence type="predicted"/>
<accession>A0ABQ6GY63</accession>